<reference evidence="2" key="1">
    <citation type="submission" date="2023-03" db="EMBL/GenBank/DDBJ databases">
        <title>Massive genome expansion in bonnet fungi (Mycena s.s.) driven by repeated elements and novel gene families across ecological guilds.</title>
        <authorList>
            <consortium name="Lawrence Berkeley National Laboratory"/>
            <person name="Harder C.B."/>
            <person name="Miyauchi S."/>
            <person name="Viragh M."/>
            <person name="Kuo A."/>
            <person name="Thoen E."/>
            <person name="Andreopoulos B."/>
            <person name="Lu D."/>
            <person name="Skrede I."/>
            <person name="Drula E."/>
            <person name="Henrissat B."/>
            <person name="Morin E."/>
            <person name="Kohler A."/>
            <person name="Barry K."/>
            <person name="LaButti K."/>
            <person name="Morin E."/>
            <person name="Salamov A."/>
            <person name="Lipzen A."/>
            <person name="Mereny Z."/>
            <person name="Hegedus B."/>
            <person name="Baldrian P."/>
            <person name="Stursova M."/>
            <person name="Weitz H."/>
            <person name="Taylor A."/>
            <person name="Grigoriev I.V."/>
            <person name="Nagy L.G."/>
            <person name="Martin F."/>
            <person name="Kauserud H."/>
        </authorList>
    </citation>
    <scope>NUCLEOTIDE SEQUENCE</scope>
    <source>
        <strain evidence="2">CBHHK173m</strain>
    </source>
</reference>
<accession>A0AAD6XHU4</accession>
<feature type="compositionally biased region" description="Acidic residues" evidence="1">
    <location>
        <begin position="164"/>
        <end position="174"/>
    </location>
</feature>
<dbReference type="Proteomes" id="UP001222325">
    <property type="component" value="Unassembled WGS sequence"/>
</dbReference>
<comment type="caution">
    <text evidence="2">The sequence shown here is derived from an EMBL/GenBank/DDBJ whole genome shotgun (WGS) entry which is preliminary data.</text>
</comment>
<dbReference type="EMBL" id="JARJCN010000152">
    <property type="protein sequence ID" value="KAJ7067720.1"/>
    <property type="molecule type" value="Genomic_DNA"/>
</dbReference>
<feature type="region of interest" description="Disordered" evidence="1">
    <location>
        <begin position="164"/>
        <end position="191"/>
    </location>
</feature>
<evidence type="ECO:0000313" key="3">
    <source>
        <dbReference type="Proteomes" id="UP001222325"/>
    </source>
</evidence>
<evidence type="ECO:0000256" key="1">
    <source>
        <dbReference type="SAM" id="MobiDB-lite"/>
    </source>
</evidence>
<sequence length="329" mass="37194">MAPRPSTPPEDQEDEGTGNIAQYALLAINIFTASMYNDGKGLQFTLTFTPLPPPKARKNAKPKPINKSFYVHEDSALNHMLYAAISALKRPDDDLTFSFLPRDDCYTSTTLDIDGMTYSIPKSQFKDMALTCDADYQALLKEATKKTALETIKIFLTELKSHEEGDEDEVDSSDDERPRKKKKKKTFEPSAEEVEQNDLIVKLNSEWKCEDRSCKRFICFPDRESAKHIHLTHFHLQSWAAAIQGKIINPDGTSVDLKNPPDDKLFTHQDPDNEDRTLHIHSKLKAYSVTGPHTLRHLKNSHLEDAGLNPAEIADIRDGQDRWLAGEGE</sequence>
<organism evidence="2 3">
    <name type="scientific">Mycena belliarum</name>
    <dbReference type="NCBI Taxonomy" id="1033014"/>
    <lineage>
        <taxon>Eukaryota</taxon>
        <taxon>Fungi</taxon>
        <taxon>Dikarya</taxon>
        <taxon>Basidiomycota</taxon>
        <taxon>Agaricomycotina</taxon>
        <taxon>Agaricomycetes</taxon>
        <taxon>Agaricomycetidae</taxon>
        <taxon>Agaricales</taxon>
        <taxon>Marasmiineae</taxon>
        <taxon>Mycenaceae</taxon>
        <taxon>Mycena</taxon>
    </lineage>
</organism>
<name>A0AAD6XHU4_9AGAR</name>
<gene>
    <name evidence="2" type="ORF">B0H15DRAFT_807461</name>
</gene>
<protein>
    <submittedName>
        <fullName evidence="2">Uncharacterized protein</fullName>
    </submittedName>
</protein>
<evidence type="ECO:0000313" key="2">
    <source>
        <dbReference type="EMBL" id="KAJ7067720.1"/>
    </source>
</evidence>
<proteinExistence type="predicted"/>
<dbReference type="AlphaFoldDB" id="A0AAD6XHU4"/>
<keyword evidence="3" id="KW-1185">Reference proteome</keyword>